<dbReference type="SUPFAM" id="SSF51735">
    <property type="entry name" value="NAD(P)-binding Rossmann-fold domains"/>
    <property type="match status" value="1"/>
</dbReference>
<dbReference type="Gene3D" id="3.90.25.10">
    <property type="entry name" value="UDP-galactose 4-epimerase, domain 1"/>
    <property type="match status" value="1"/>
</dbReference>
<dbReference type="PANTHER" id="PTHR43000">
    <property type="entry name" value="DTDP-D-GLUCOSE 4,6-DEHYDRATASE-RELATED"/>
    <property type="match status" value="1"/>
</dbReference>
<dbReference type="EC" id="4.2.1.45" evidence="2"/>
<proteinExistence type="predicted"/>
<dbReference type="Proteomes" id="UP001218364">
    <property type="component" value="Unassembled WGS sequence"/>
</dbReference>
<dbReference type="EMBL" id="JARCJK010000011">
    <property type="protein sequence ID" value="MDE4167529.1"/>
    <property type="molecule type" value="Genomic_DNA"/>
</dbReference>
<dbReference type="RefSeq" id="WP_274840114.1">
    <property type="nucleotide sequence ID" value="NZ_JARCJF010000011.1"/>
</dbReference>
<dbReference type="InterPro" id="IPR016040">
    <property type="entry name" value="NAD(P)-bd_dom"/>
</dbReference>
<feature type="domain" description="NAD(P)-binding" evidence="1">
    <location>
        <begin position="19"/>
        <end position="334"/>
    </location>
</feature>
<dbReference type="Pfam" id="PF16363">
    <property type="entry name" value="GDP_Man_Dehyd"/>
    <property type="match status" value="1"/>
</dbReference>
<name>A0ABD4XEE2_9RHOB</name>
<evidence type="ECO:0000313" key="3">
    <source>
        <dbReference type="Proteomes" id="UP001218364"/>
    </source>
</evidence>
<comment type="caution">
    <text evidence="2">The sequence shown here is derived from an EMBL/GenBank/DDBJ whole genome shotgun (WGS) entry which is preliminary data.</text>
</comment>
<gene>
    <name evidence="2" type="primary">rfbG</name>
    <name evidence="2" type="ORF">PXK24_17680</name>
</gene>
<dbReference type="NCBIfam" id="TIGR02622">
    <property type="entry name" value="CDP_4_6_dhtase"/>
    <property type="match status" value="1"/>
</dbReference>
<keyword evidence="2" id="KW-0456">Lyase</keyword>
<protein>
    <submittedName>
        <fullName evidence="2">CDP-glucose 4,6-dehydratase</fullName>
        <ecNumber evidence="2">4.2.1.45</ecNumber>
    </submittedName>
</protein>
<dbReference type="InterPro" id="IPR036291">
    <property type="entry name" value="NAD(P)-bd_dom_sf"/>
</dbReference>
<organism evidence="2 3">
    <name type="scientific">Phaeobacter gallaeciensis</name>
    <dbReference type="NCBI Taxonomy" id="60890"/>
    <lineage>
        <taxon>Bacteria</taxon>
        <taxon>Pseudomonadati</taxon>
        <taxon>Pseudomonadota</taxon>
        <taxon>Alphaproteobacteria</taxon>
        <taxon>Rhodobacterales</taxon>
        <taxon>Roseobacteraceae</taxon>
        <taxon>Phaeobacter</taxon>
    </lineage>
</organism>
<dbReference type="AlphaFoldDB" id="A0ABD4XEE2"/>
<reference evidence="2 3" key="1">
    <citation type="submission" date="2023-02" db="EMBL/GenBank/DDBJ databases">
        <title>Population genomics of bacteria associated with diatom.</title>
        <authorList>
            <person name="Xie J."/>
            <person name="Wang H."/>
        </authorList>
    </citation>
    <scope>NUCLEOTIDE SEQUENCE [LARGE SCALE GENOMIC DNA]</scope>
    <source>
        <strain evidence="2 3">PT47_8</strain>
    </source>
</reference>
<dbReference type="InterPro" id="IPR013445">
    <property type="entry name" value="CDP_4_6_deHydtase"/>
</dbReference>
<dbReference type="GO" id="GO:0047733">
    <property type="term" value="F:CDP-glucose 4,6-dehydratase activity"/>
    <property type="evidence" value="ECO:0007669"/>
    <property type="project" value="UniProtKB-EC"/>
</dbReference>
<evidence type="ECO:0000313" key="2">
    <source>
        <dbReference type="EMBL" id="MDE4167529.1"/>
    </source>
</evidence>
<dbReference type="CDD" id="cd05252">
    <property type="entry name" value="CDP_GD_SDR_e"/>
    <property type="match status" value="1"/>
</dbReference>
<evidence type="ECO:0000259" key="1">
    <source>
        <dbReference type="Pfam" id="PF16363"/>
    </source>
</evidence>
<sequence>MSNTDFDSASSFWQGRRVFVTGHTGFKGSWLTAWLLQMQAQVRGFALPPAMEGVPEGRQSFFDELGLAAQIDHVPGDVRDQEALRQAVKGFDPEIVIHMAAQPLVRYSYAAPVETYATNVMGTVHLLEACRTAAPSLRSVVVVSSDKCYENREQIWGYRETDAMGGHDPYSSSKGCTELVTASYRNSYFPPARLAEHGVALSSGRAGNVIGGGDWSPDRIVPDAMRAFASGNPLHLRHPGALRPWQHVLDPLAGYLRLAEMGISDPGRCAQGWNFGPADHMTLSVEAMISGFAETLGPEFQWSSQPDNSLHEANLLKLDCSAARQLLGWQPMLDAGDMKAWTADWYQGQTPEQRNATTARQISEYRRRLATA</sequence>
<accession>A0ABD4XEE2</accession>
<dbReference type="Gene3D" id="3.40.50.720">
    <property type="entry name" value="NAD(P)-binding Rossmann-like Domain"/>
    <property type="match status" value="1"/>
</dbReference>